<dbReference type="AlphaFoldDB" id="A0A3D8I628"/>
<organism evidence="1 2">
    <name type="scientific">Helicobacter didelphidarum</name>
    <dbReference type="NCBI Taxonomy" id="2040648"/>
    <lineage>
        <taxon>Bacteria</taxon>
        <taxon>Pseudomonadati</taxon>
        <taxon>Campylobacterota</taxon>
        <taxon>Epsilonproteobacteria</taxon>
        <taxon>Campylobacterales</taxon>
        <taxon>Helicobacteraceae</taxon>
        <taxon>Helicobacter</taxon>
    </lineage>
</organism>
<dbReference type="OrthoDB" id="5326450at2"/>
<dbReference type="Proteomes" id="UP000256379">
    <property type="component" value="Unassembled WGS sequence"/>
</dbReference>
<proteinExistence type="predicted"/>
<dbReference type="EMBL" id="NXLQ01000082">
    <property type="protein sequence ID" value="RDU60630.1"/>
    <property type="molecule type" value="Genomic_DNA"/>
</dbReference>
<sequence>MSNKNNKITYCKLHWKRYNFLDFAIINFYCKEEIVPFCIESLAKYKHYNVVLNEDYLLGPDVSIWDFTINDLPYIWMWDVETGENTIRAEFTETPDNTENKTLEKIMQDLCDILNMLVENGEIQTF</sequence>
<protein>
    <submittedName>
        <fullName evidence="1">Uncharacterized protein</fullName>
    </submittedName>
</protein>
<dbReference type="RefSeq" id="WP_115543946.1">
    <property type="nucleotide sequence ID" value="NZ_NXLQ01000082.1"/>
</dbReference>
<evidence type="ECO:0000313" key="2">
    <source>
        <dbReference type="Proteomes" id="UP000256379"/>
    </source>
</evidence>
<comment type="caution">
    <text evidence="1">The sequence shown here is derived from an EMBL/GenBank/DDBJ whole genome shotgun (WGS) entry which is preliminary data.</text>
</comment>
<accession>A0A3D8I628</accession>
<gene>
    <name evidence="1" type="ORF">CQA53_10750</name>
</gene>
<reference evidence="1 2" key="1">
    <citation type="submission" date="2018-04" db="EMBL/GenBank/DDBJ databases">
        <title>Novel Campyloabacter and Helicobacter Species and Strains.</title>
        <authorList>
            <person name="Mannion A.J."/>
            <person name="Shen Z."/>
            <person name="Fox J.G."/>
        </authorList>
    </citation>
    <scope>NUCLEOTIDE SEQUENCE [LARGE SCALE GENOMIC DNA]</scope>
    <source>
        <strain evidence="1 2">MIT 17-337</strain>
    </source>
</reference>
<name>A0A3D8I628_9HELI</name>
<evidence type="ECO:0000313" key="1">
    <source>
        <dbReference type="EMBL" id="RDU60630.1"/>
    </source>
</evidence>
<keyword evidence="2" id="KW-1185">Reference proteome</keyword>